<evidence type="ECO:0000313" key="3">
    <source>
        <dbReference type="Proteomes" id="UP001157133"/>
    </source>
</evidence>
<keyword evidence="1" id="KW-0732">Signal</keyword>
<gene>
    <name evidence="2" type="ORF">theurythT_26410</name>
</gene>
<feature type="chain" id="PRO_5046339213" description="Phosphate ABC transporter substrate-binding protein" evidence="1">
    <location>
        <begin position="22"/>
        <end position="138"/>
    </location>
</feature>
<dbReference type="Gene3D" id="3.40.190.10">
    <property type="entry name" value="Periplasmic binding protein-like II"/>
    <property type="match status" value="1"/>
</dbReference>
<dbReference type="Proteomes" id="UP001157133">
    <property type="component" value="Unassembled WGS sequence"/>
</dbReference>
<dbReference type="EMBL" id="BSSU01000013">
    <property type="protein sequence ID" value="GLX83189.1"/>
    <property type="molecule type" value="Genomic_DNA"/>
</dbReference>
<dbReference type="RefSeq" id="WP_284208594.1">
    <property type="nucleotide sequence ID" value="NZ_BSSU01000013.1"/>
</dbReference>
<feature type="signal peptide" evidence="1">
    <location>
        <begin position="1"/>
        <end position="21"/>
    </location>
</feature>
<evidence type="ECO:0008006" key="4">
    <source>
        <dbReference type="Google" id="ProtNLM"/>
    </source>
</evidence>
<keyword evidence="3" id="KW-1185">Reference proteome</keyword>
<comment type="caution">
    <text evidence="2">The sequence shown here is derived from an EMBL/GenBank/DDBJ whole genome shotgun (WGS) entry which is preliminary data.</text>
</comment>
<proteinExistence type="predicted"/>
<organism evidence="2 3">
    <name type="scientific">Thalassotalea eurytherma</name>
    <dbReference type="NCBI Taxonomy" id="1144278"/>
    <lineage>
        <taxon>Bacteria</taxon>
        <taxon>Pseudomonadati</taxon>
        <taxon>Pseudomonadota</taxon>
        <taxon>Gammaproteobacteria</taxon>
        <taxon>Alteromonadales</taxon>
        <taxon>Colwelliaceae</taxon>
        <taxon>Thalassotalea</taxon>
    </lineage>
</organism>
<reference evidence="2 3" key="1">
    <citation type="submission" date="2023-03" db="EMBL/GenBank/DDBJ databases">
        <title>Draft genome sequence of Thalassotalea eurytherma JCM 18482T.</title>
        <authorList>
            <person name="Sawabe T."/>
        </authorList>
    </citation>
    <scope>NUCLEOTIDE SEQUENCE [LARGE SCALE GENOMIC DNA]</scope>
    <source>
        <strain evidence="2 3">JCM 18482</strain>
    </source>
</reference>
<sequence>MKLIIKGVIVVISLMSSVVLAEVAVVVNTTNANSLANSDVSRIFLGKMKSFPDGSSTIPVNLESGSTVRGEFEEKALGKSSSQVKAYWSKQVFSGKGKPPKELASDADIIRFVSATPGAIGYVDATSVNDKVKVIAKY</sequence>
<evidence type="ECO:0000313" key="2">
    <source>
        <dbReference type="EMBL" id="GLX83189.1"/>
    </source>
</evidence>
<name>A0ABQ6H5I1_9GAMM</name>
<protein>
    <recommendedName>
        <fullName evidence="4">Phosphate ABC transporter substrate-binding protein</fullName>
    </recommendedName>
</protein>
<accession>A0ABQ6H5I1</accession>
<evidence type="ECO:0000256" key="1">
    <source>
        <dbReference type="SAM" id="SignalP"/>
    </source>
</evidence>
<dbReference type="SUPFAM" id="SSF53850">
    <property type="entry name" value="Periplasmic binding protein-like II"/>
    <property type="match status" value="1"/>
</dbReference>